<proteinExistence type="inferred from homology"/>
<keyword evidence="7 11" id="KW-1133">Transmembrane helix</keyword>
<comment type="similarity">
    <text evidence="2">Belongs to the otopetrin family.</text>
</comment>
<keyword evidence="10" id="KW-0407">Ion channel</keyword>
<dbReference type="AlphaFoldDB" id="A0A8C7QCL3"/>
<evidence type="ECO:0000256" key="9">
    <source>
        <dbReference type="ARBA" id="ARBA00023136"/>
    </source>
</evidence>
<feature type="transmembrane region" description="Helical" evidence="11">
    <location>
        <begin position="666"/>
        <end position="683"/>
    </location>
</feature>
<comment type="subcellular location">
    <subcellularLocation>
        <location evidence="1">Cell membrane</location>
        <topology evidence="1">Multi-pass membrane protein</topology>
    </subcellularLocation>
</comment>
<dbReference type="Pfam" id="PF03189">
    <property type="entry name" value="Otopetrin"/>
    <property type="match status" value="3"/>
</dbReference>
<keyword evidence="3" id="KW-0813">Transport</keyword>
<feature type="transmembrane region" description="Helical" evidence="11">
    <location>
        <begin position="530"/>
        <end position="551"/>
    </location>
</feature>
<dbReference type="InterPro" id="IPR004878">
    <property type="entry name" value="Otopetrin"/>
</dbReference>
<keyword evidence="4" id="KW-1003">Cell membrane</keyword>
<evidence type="ECO:0000256" key="3">
    <source>
        <dbReference type="ARBA" id="ARBA00022448"/>
    </source>
</evidence>
<evidence type="ECO:0000256" key="1">
    <source>
        <dbReference type="ARBA" id="ARBA00004651"/>
    </source>
</evidence>
<feature type="transmembrane region" description="Helical" evidence="11">
    <location>
        <begin position="199"/>
        <end position="219"/>
    </location>
</feature>
<feature type="transmembrane region" description="Helical" evidence="11">
    <location>
        <begin position="458"/>
        <end position="479"/>
    </location>
</feature>
<evidence type="ECO:0000313" key="12">
    <source>
        <dbReference type="Ensembl" id="ENSOMYP00000034973.2"/>
    </source>
</evidence>
<feature type="transmembrane region" description="Helical" evidence="11">
    <location>
        <begin position="628"/>
        <end position="646"/>
    </location>
</feature>
<evidence type="ECO:0000256" key="10">
    <source>
        <dbReference type="ARBA" id="ARBA00023303"/>
    </source>
</evidence>
<evidence type="ECO:0000256" key="7">
    <source>
        <dbReference type="ARBA" id="ARBA00022989"/>
    </source>
</evidence>
<dbReference type="PANTHER" id="PTHR21522:SF35">
    <property type="entry name" value="PROTON CHANNEL OTOP2"/>
    <property type="match status" value="1"/>
</dbReference>
<name>A0A8C7QCL3_ONCMY</name>
<dbReference type="Ensembl" id="ENSOMYT00000038139.2">
    <property type="protein sequence ID" value="ENSOMYP00000034973.2"/>
    <property type="gene ID" value="ENSOMYG00000016299.2"/>
</dbReference>
<protein>
    <submittedName>
        <fullName evidence="12">Otopetrin 2</fullName>
    </submittedName>
</protein>
<sequence length="698" mass="77518">MLVSTPLQVSPIFPIIPCIPEFSVCLLPVCLVPLSPNRVFLCSSFSLAFPVLTFLPDSDLGDTWRGVETSTRQTIPNSLQCQRRPVPRQVMMLLQVMLFCSRGIHKMTSDPEMAVEEGDISPLPTRPTLPSTQCSIHLGVQAGSMRRGSDVFPTSRGTVRERGRNRSWLLSSIITFNVLILGIALVSGSVFNNVKINAINLQIFLIILIILTTAWMLYYTIYTSREDHAVLYKDSHAGPVWLRGGLVLFGLCSLIMDVFKIANYVGYLHCDSAVKIAFPVVQAVFILVQTYFLWLHAKDCVQLQRNITRCGLMLTLSTNLMLWMAAVTEESIHQTVVAPEDGNSTHSYDIRAPGGSSSCNCSHSACAVLEKAYYYLYPFNIEYSLFASAMAYVMWKNVGRLVDEHNHHALHFRLKDVLVGPAVGLVMLVAGLGTFVIYEVDVESGDPGKRDTALVIHYVMNTVAVTLMSVSTVAGCAIYRLDQRDHVSGKNPTRSLDVGLLIGASFGQFTICYFTIVAVVATGAEGHLNALNLAVSLLTVIQLCLQNIFIIEGLHREPFHEDMHQASVFTNPYVLQAQAHRDIHNLPGTFMETKTSPAFTVHSMHVAPSALSSSPLPQRHRLTWKRRALKEICAFLLLCNILLWIMPAFGARPQFDNTIGAEFYEFTMWAAVVNIGLPFGIFYRMHSVASLFEVFLTS</sequence>
<evidence type="ECO:0000256" key="11">
    <source>
        <dbReference type="SAM" id="Phobius"/>
    </source>
</evidence>
<accession>A0A8C7QCL3</accession>
<keyword evidence="8" id="KW-0406">Ion transport</keyword>
<reference evidence="12" key="2">
    <citation type="submission" date="2025-08" db="UniProtKB">
        <authorList>
            <consortium name="Ensembl"/>
        </authorList>
    </citation>
    <scope>IDENTIFICATION</scope>
</reference>
<keyword evidence="5 11" id="KW-0812">Transmembrane</keyword>
<reference evidence="12" key="1">
    <citation type="submission" date="2020-07" db="EMBL/GenBank/DDBJ databases">
        <title>A long reads based de novo assembly of the rainbow trout Arlee double haploid line genome.</title>
        <authorList>
            <person name="Gao G."/>
            <person name="Palti Y."/>
        </authorList>
    </citation>
    <scope>NUCLEOTIDE SEQUENCE [LARGE SCALE GENOMIC DNA]</scope>
</reference>
<feature type="transmembrane region" description="Helical" evidence="11">
    <location>
        <begin position="276"/>
        <end position="295"/>
    </location>
</feature>
<feature type="transmembrane region" description="Helical" evidence="11">
    <location>
        <begin position="307"/>
        <end position="326"/>
    </location>
</feature>
<evidence type="ECO:0000256" key="2">
    <source>
        <dbReference type="ARBA" id="ARBA00006513"/>
    </source>
</evidence>
<keyword evidence="9 11" id="KW-0472">Membrane</keyword>
<evidence type="ECO:0000313" key="13">
    <source>
        <dbReference type="Proteomes" id="UP000694395"/>
    </source>
</evidence>
<dbReference type="GO" id="GO:0005886">
    <property type="term" value="C:plasma membrane"/>
    <property type="evidence" value="ECO:0007669"/>
    <property type="project" value="UniProtKB-SubCell"/>
</dbReference>
<evidence type="ECO:0000256" key="4">
    <source>
        <dbReference type="ARBA" id="ARBA00022475"/>
    </source>
</evidence>
<keyword evidence="13" id="KW-1185">Reference proteome</keyword>
<feature type="transmembrane region" description="Helical" evidence="11">
    <location>
        <begin position="500"/>
        <end position="524"/>
    </location>
</feature>
<evidence type="ECO:0000256" key="5">
    <source>
        <dbReference type="ARBA" id="ARBA00022692"/>
    </source>
</evidence>
<evidence type="ECO:0000256" key="6">
    <source>
        <dbReference type="ARBA" id="ARBA00022781"/>
    </source>
</evidence>
<dbReference type="PANTHER" id="PTHR21522">
    <property type="entry name" value="PROTON CHANNEL OTOP"/>
    <property type="match status" value="1"/>
</dbReference>
<reference evidence="12" key="3">
    <citation type="submission" date="2025-09" db="UniProtKB">
        <authorList>
            <consortium name="Ensembl"/>
        </authorList>
    </citation>
    <scope>IDENTIFICATION</scope>
</reference>
<evidence type="ECO:0000256" key="8">
    <source>
        <dbReference type="ARBA" id="ARBA00023065"/>
    </source>
</evidence>
<feature type="transmembrane region" description="Helical" evidence="11">
    <location>
        <begin position="168"/>
        <end position="187"/>
    </location>
</feature>
<keyword evidence="6" id="KW-0375">Hydrogen ion transport</keyword>
<feature type="transmembrane region" description="Helical" evidence="11">
    <location>
        <begin position="416"/>
        <end position="438"/>
    </location>
</feature>
<feature type="transmembrane region" description="Helical" evidence="11">
    <location>
        <begin position="12"/>
        <end position="32"/>
    </location>
</feature>
<dbReference type="GO" id="GO:0015252">
    <property type="term" value="F:proton channel activity"/>
    <property type="evidence" value="ECO:0007669"/>
    <property type="project" value="InterPro"/>
</dbReference>
<dbReference type="GeneTree" id="ENSGT00940000156691"/>
<feature type="transmembrane region" description="Helical" evidence="11">
    <location>
        <begin position="374"/>
        <end position="395"/>
    </location>
</feature>
<feature type="transmembrane region" description="Helical" evidence="11">
    <location>
        <begin position="240"/>
        <end position="256"/>
    </location>
</feature>
<organism evidence="12 13">
    <name type="scientific">Oncorhynchus mykiss</name>
    <name type="common">Rainbow trout</name>
    <name type="synonym">Salmo gairdneri</name>
    <dbReference type="NCBI Taxonomy" id="8022"/>
    <lineage>
        <taxon>Eukaryota</taxon>
        <taxon>Metazoa</taxon>
        <taxon>Chordata</taxon>
        <taxon>Craniata</taxon>
        <taxon>Vertebrata</taxon>
        <taxon>Euteleostomi</taxon>
        <taxon>Actinopterygii</taxon>
        <taxon>Neopterygii</taxon>
        <taxon>Teleostei</taxon>
        <taxon>Protacanthopterygii</taxon>
        <taxon>Salmoniformes</taxon>
        <taxon>Salmonidae</taxon>
        <taxon>Salmoninae</taxon>
        <taxon>Oncorhynchus</taxon>
    </lineage>
</organism>
<dbReference type="Proteomes" id="UP000694395">
    <property type="component" value="Chromosome 13"/>
</dbReference>